<organism evidence="6 7">
    <name type="scientific">Faecalicatena acetigenes</name>
    <dbReference type="NCBI Taxonomy" id="2981790"/>
    <lineage>
        <taxon>Bacteria</taxon>
        <taxon>Bacillati</taxon>
        <taxon>Bacillota</taxon>
        <taxon>Clostridia</taxon>
        <taxon>Lachnospirales</taxon>
        <taxon>Lachnospiraceae</taxon>
        <taxon>Faecalicatena</taxon>
    </lineage>
</organism>
<dbReference type="SUPFAM" id="SSF52540">
    <property type="entry name" value="P-loop containing nucleoside triphosphate hydrolases"/>
    <property type="match status" value="1"/>
</dbReference>
<feature type="coiled-coil region" evidence="4">
    <location>
        <begin position="621"/>
        <end position="677"/>
    </location>
</feature>
<evidence type="ECO:0000313" key="7">
    <source>
        <dbReference type="Proteomes" id="UP001652394"/>
    </source>
</evidence>
<dbReference type="Pfam" id="PF13558">
    <property type="entry name" value="SbcC_Walker_B"/>
    <property type="match status" value="1"/>
</dbReference>
<name>A0ABT2T9W8_9FIRM</name>
<dbReference type="Pfam" id="PF13476">
    <property type="entry name" value="AAA_23"/>
    <property type="match status" value="1"/>
</dbReference>
<keyword evidence="4" id="KW-0175">Coiled coil</keyword>
<dbReference type="RefSeq" id="WP_059066713.1">
    <property type="nucleotide sequence ID" value="NZ_JAOQJX010000005.1"/>
</dbReference>
<dbReference type="InterPro" id="IPR027417">
    <property type="entry name" value="P-loop_NTPase"/>
</dbReference>
<comment type="subunit">
    <text evidence="2">Heterodimer of SbcC and SbcD.</text>
</comment>
<feature type="domain" description="Rad50/SbcC-type AAA" evidence="5">
    <location>
        <begin position="5"/>
        <end position="277"/>
    </location>
</feature>
<dbReference type="PANTHER" id="PTHR32114:SF2">
    <property type="entry name" value="ABC TRANSPORTER ABCH.3"/>
    <property type="match status" value="1"/>
</dbReference>
<evidence type="ECO:0000259" key="5">
    <source>
        <dbReference type="Pfam" id="PF13476"/>
    </source>
</evidence>
<dbReference type="Proteomes" id="UP001652394">
    <property type="component" value="Unassembled WGS sequence"/>
</dbReference>
<feature type="coiled-coil region" evidence="4">
    <location>
        <begin position="278"/>
        <end position="383"/>
    </location>
</feature>
<protein>
    <recommendedName>
        <fullName evidence="3">Nuclease SbcCD subunit C</fullName>
    </recommendedName>
</protein>
<dbReference type="EMBL" id="JAOQJX010000005">
    <property type="protein sequence ID" value="MCU6747079.1"/>
    <property type="molecule type" value="Genomic_DNA"/>
</dbReference>
<proteinExistence type="inferred from homology"/>
<gene>
    <name evidence="6" type="ORF">OCV51_05330</name>
</gene>
<evidence type="ECO:0000313" key="6">
    <source>
        <dbReference type="EMBL" id="MCU6747079.1"/>
    </source>
</evidence>
<dbReference type="Gene3D" id="3.40.50.300">
    <property type="entry name" value="P-loop containing nucleotide triphosphate hydrolases"/>
    <property type="match status" value="2"/>
</dbReference>
<comment type="caution">
    <text evidence="6">The sequence shown here is derived from an EMBL/GenBank/DDBJ whole genome shotgun (WGS) entry which is preliminary data.</text>
</comment>
<sequence>MRPVRLTLSAFGSYAGQETIDFTQIPGGLFLIAGDTGAGKTTIFDGITYALYDRTSGGSRESGMMRSQYASENEPTYVEFVFSYRGQEYTVLRNPEYYRAGKRKRADGQSRLVKEPAKVALFLPGGEEFQGKKREIDKKIEEIIGLDAEQFTQTAMIAQGDFLKLLHAGSKERKQIFSRLFQTTVYRKMQEELKEQARQKFTALEEGERNCKREMEQVEFPCSETGREISEVSEIQEKWEVLLAEKLPDEQAAVDLLERICTWDKKQEELKKEEAGKIQQKRTELQLFLQKKKETEQLFAQLSGKKEALLKLEEKSAQIEEWKKQAAGGARAKKVQEKEEIWNKDVRQLQNLEEKIRENTIWLKRWKKEEQELGEEALRLRRQFDPLEKKQTEQIARLSDLLPRYERIRKLKDQCRQEADKMEDCLEKCQEKSAYYDRVYRQFFKEQAGVLAAQLKEGSPCPVCGSLSHPKKAVLFGKAPDQQQVEQAKKERDLAEEKRREIYEAFQEVKSRLEAEESLLGEEKDEEATKNRLTELKQEQKRCREAVEQAEKSWQQLKGQGEQKKGETQEQIRLKEELTIRAAEEESAYEAELERQKYISRKTYEEEKKWIVSWEEKSKHVQQYEMDVRTYRAKIETLEEQLKGEERVDVTEQEEALRETEHAGERLEKEMKNIYARRKKNENALVRLKALFLSLQTLRKEYEVLGNLSRTANGSLLGSAKLDFETYVQRQFFRQIIQAANRRLAKMTGNEFLLQCRELKDLKSQGEAGLDLDVYHLVNDAVRDVKSLSGGESFLAALAMALGLADIVQHTAGAVTLDTMFVDEGFGSLDEEARGRAVQILKELAGERGVVGIISHVSELKEQIEWKLEIRKDETGSHASWNV</sequence>
<accession>A0ABT2T9W8</accession>
<keyword evidence="7" id="KW-1185">Reference proteome</keyword>
<dbReference type="InterPro" id="IPR038729">
    <property type="entry name" value="Rad50/SbcC_AAA"/>
</dbReference>
<comment type="similarity">
    <text evidence="1">Belongs to the SMC family. SbcC subfamily.</text>
</comment>
<feature type="coiled-coil region" evidence="4">
    <location>
        <begin position="485"/>
        <end position="595"/>
    </location>
</feature>
<evidence type="ECO:0000256" key="3">
    <source>
        <dbReference type="ARBA" id="ARBA00013368"/>
    </source>
</evidence>
<dbReference type="PANTHER" id="PTHR32114">
    <property type="entry name" value="ABC TRANSPORTER ABCH.3"/>
    <property type="match status" value="1"/>
</dbReference>
<evidence type="ECO:0000256" key="4">
    <source>
        <dbReference type="SAM" id="Coils"/>
    </source>
</evidence>
<evidence type="ECO:0000256" key="2">
    <source>
        <dbReference type="ARBA" id="ARBA00011322"/>
    </source>
</evidence>
<evidence type="ECO:0000256" key="1">
    <source>
        <dbReference type="ARBA" id="ARBA00006930"/>
    </source>
</evidence>
<reference evidence="6 7" key="1">
    <citation type="journal article" date="2021" name="ISME Commun">
        <title>Automated analysis of genomic sequences facilitates high-throughput and comprehensive description of bacteria.</title>
        <authorList>
            <person name="Hitch T.C.A."/>
        </authorList>
    </citation>
    <scope>NUCLEOTIDE SEQUENCE [LARGE SCALE GENOMIC DNA]</scope>
    <source>
        <strain evidence="6 7">H2_18</strain>
    </source>
</reference>